<keyword evidence="7 13" id="KW-0408">Iron</keyword>
<dbReference type="PROSITE" id="PS51918">
    <property type="entry name" value="RADICAL_SAM"/>
    <property type="match status" value="1"/>
</dbReference>
<feature type="domain" description="TRAM" evidence="14">
    <location>
        <begin position="530"/>
        <end position="593"/>
    </location>
</feature>
<dbReference type="Pfam" id="PF04055">
    <property type="entry name" value="Radical_SAM"/>
    <property type="match status" value="1"/>
</dbReference>
<dbReference type="GO" id="GO:0051539">
    <property type="term" value="F:4 iron, 4 sulfur cluster binding"/>
    <property type="evidence" value="ECO:0007669"/>
    <property type="project" value="UniProtKB-UniRule"/>
</dbReference>
<dbReference type="Gene3D" id="3.80.30.20">
    <property type="entry name" value="tm_1862 like domain"/>
    <property type="match status" value="1"/>
</dbReference>
<keyword evidence="8 13" id="KW-0411">Iron-sulfur</keyword>
<comment type="cofactor">
    <cofactor evidence="13">
        <name>[4Fe-4S] cluster</name>
        <dbReference type="ChEBI" id="CHEBI:49883"/>
    </cofactor>
    <text evidence="13">Binds 2 [4Fe-4S] clusters. One cluster is coordinated with 3 cysteines and an exchangeable S-adenosyl-L-methionine.</text>
</comment>
<dbReference type="PANTHER" id="PTHR43020:SF2">
    <property type="entry name" value="MITOCHONDRIAL TRNA METHYLTHIOTRANSFERASE CDK5RAP1"/>
    <property type="match status" value="1"/>
</dbReference>
<comment type="subcellular location">
    <subcellularLocation>
        <location evidence="13">Cytoplasm</location>
    </subcellularLocation>
</comment>
<name>D5HCG0_SALRM</name>
<comment type="subunit">
    <text evidence="13">Monomer.</text>
</comment>
<keyword evidence="6 13" id="KW-0479">Metal-binding</keyword>
<accession>D5HCG0</accession>
<comment type="function">
    <text evidence="1 13">Catalyzes the methylthiolation of N6-(dimethylallyl)adenosine (i(6)A), leading to the formation of 2-methylthio-N6-(dimethylallyl)adenosine (ms(2)i(6)A) at position 37 in tRNAs that read codons beginning with uridine.</text>
</comment>
<feature type="binding site" evidence="13">
    <location>
        <position position="315"/>
    </location>
    <ligand>
        <name>[4Fe-4S] cluster</name>
        <dbReference type="ChEBI" id="CHEBI:49883"/>
        <label>2</label>
        <note>4Fe-4S-S-AdoMet</note>
    </ligand>
</feature>
<dbReference type="EMBL" id="FP565814">
    <property type="protein sequence ID" value="CBH25715.1"/>
    <property type="molecule type" value="Genomic_DNA"/>
</dbReference>
<dbReference type="AlphaFoldDB" id="D5HCG0"/>
<evidence type="ECO:0000256" key="6">
    <source>
        <dbReference type="ARBA" id="ARBA00022723"/>
    </source>
</evidence>
<evidence type="ECO:0000313" key="17">
    <source>
        <dbReference type="EMBL" id="CBH25715.1"/>
    </source>
</evidence>
<dbReference type="InterPro" id="IPR006638">
    <property type="entry name" value="Elp3/MiaA/NifB-like_rSAM"/>
</dbReference>
<evidence type="ECO:0000256" key="9">
    <source>
        <dbReference type="ARBA" id="ARBA00033765"/>
    </source>
</evidence>
<dbReference type="PATRIC" id="fig|761659.10.peg.3050"/>
<reference evidence="17 18" key="1">
    <citation type="journal article" date="2010" name="ISME J.">
        <title>Fine-scale evolution: genomic, phenotypic and ecological differentiation in two coexisting Salinibacter ruber strains.</title>
        <authorList>
            <person name="Pena A."/>
            <person name="Teeling H."/>
            <person name="Huerta-Cepas J."/>
            <person name="Santos F."/>
            <person name="Yarza P."/>
            <person name="Brito-Echeverria J."/>
            <person name="Lucio M."/>
            <person name="Schmitt-Kopplin P."/>
            <person name="Meseguer I."/>
            <person name="Schenowitz C."/>
            <person name="Dossat C."/>
            <person name="Barbe V."/>
            <person name="Dopazo J."/>
            <person name="Rossello-Mora R."/>
            <person name="Schuler M."/>
            <person name="Glockner F.O."/>
            <person name="Amann R."/>
            <person name="Gabaldon T."/>
            <person name="Anton J."/>
        </authorList>
    </citation>
    <scope>NUCLEOTIDE SEQUENCE [LARGE SCALE GENOMIC DNA]</scope>
    <source>
        <strain evidence="17 18">M8</strain>
    </source>
</reference>
<evidence type="ECO:0000256" key="11">
    <source>
        <dbReference type="ARBA" id="ARBA00080698"/>
    </source>
</evidence>
<feature type="binding site" evidence="13">
    <location>
        <position position="308"/>
    </location>
    <ligand>
        <name>[4Fe-4S] cluster</name>
        <dbReference type="ChEBI" id="CHEBI:49883"/>
        <label>2</label>
        <note>4Fe-4S-S-AdoMet</note>
    </ligand>
</feature>
<feature type="binding site" evidence="13">
    <location>
        <position position="161"/>
    </location>
    <ligand>
        <name>[4Fe-4S] cluster</name>
        <dbReference type="ChEBI" id="CHEBI:49883"/>
        <label>1</label>
    </ligand>
</feature>
<dbReference type="NCBIfam" id="TIGR00089">
    <property type="entry name" value="MiaB/RimO family radical SAM methylthiotransferase"/>
    <property type="match status" value="1"/>
</dbReference>
<evidence type="ECO:0000256" key="7">
    <source>
        <dbReference type="ARBA" id="ARBA00023004"/>
    </source>
</evidence>
<evidence type="ECO:0000256" key="8">
    <source>
        <dbReference type="ARBA" id="ARBA00023014"/>
    </source>
</evidence>
<dbReference type="InterPro" id="IPR005839">
    <property type="entry name" value="Methylthiotransferase"/>
</dbReference>
<dbReference type="FunFam" id="3.80.30.20:FF:000001">
    <property type="entry name" value="tRNA-2-methylthio-N(6)-dimethylallyladenosine synthase 2"/>
    <property type="match status" value="1"/>
</dbReference>
<keyword evidence="13" id="KW-0819">tRNA processing</keyword>
<evidence type="ECO:0000313" key="18">
    <source>
        <dbReference type="Proteomes" id="UP000000933"/>
    </source>
</evidence>
<dbReference type="HOGENOM" id="CLU_018697_2_1_10"/>
<evidence type="ECO:0000256" key="3">
    <source>
        <dbReference type="ARBA" id="ARBA00022490"/>
    </source>
</evidence>
<dbReference type="PROSITE" id="PS51449">
    <property type="entry name" value="MTTASE_N"/>
    <property type="match status" value="1"/>
</dbReference>
<feature type="binding site" evidence="13">
    <location>
        <position position="312"/>
    </location>
    <ligand>
        <name>[4Fe-4S] cluster</name>
        <dbReference type="ChEBI" id="CHEBI:49883"/>
        <label>2</label>
        <note>4Fe-4S-S-AdoMet</note>
    </ligand>
</feature>
<dbReference type="SUPFAM" id="SSF102114">
    <property type="entry name" value="Radical SAM enzymes"/>
    <property type="match status" value="1"/>
</dbReference>
<evidence type="ECO:0000259" key="14">
    <source>
        <dbReference type="PROSITE" id="PS50926"/>
    </source>
</evidence>
<dbReference type="Pfam" id="PF01938">
    <property type="entry name" value="TRAM"/>
    <property type="match status" value="1"/>
</dbReference>
<keyword evidence="4 13" id="KW-0808">Transferase</keyword>
<feature type="binding site" evidence="13">
    <location>
        <position position="197"/>
    </location>
    <ligand>
        <name>[4Fe-4S] cluster</name>
        <dbReference type="ChEBI" id="CHEBI:49883"/>
        <label>1</label>
    </ligand>
</feature>
<dbReference type="FunFam" id="3.40.50.12160:FF:000003">
    <property type="entry name" value="CDK5 regulatory subunit-associated protein 1"/>
    <property type="match status" value="1"/>
</dbReference>
<feature type="binding site" evidence="13">
    <location>
        <position position="232"/>
    </location>
    <ligand>
        <name>[4Fe-4S] cluster</name>
        <dbReference type="ChEBI" id="CHEBI:49883"/>
        <label>1</label>
    </ligand>
</feature>
<dbReference type="GO" id="GO:0035597">
    <property type="term" value="F:tRNA-2-methylthio-N(6)-dimethylallyladenosine(37) synthase activity"/>
    <property type="evidence" value="ECO:0007669"/>
    <property type="project" value="UniProtKB-EC"/>
</dbReference>
<comment type="catalytic activity">
    <reaction evidence="13">
        <text>N(6)-dimethylallyladenosine(37) in tRNA + (sulfur carrier)-SH + AH2 + 2 S-adenosyl-L-methionine = 2-methylsulfanyl-N(6)-dimethylallyladenosine(37) in tRNA + (sulfur carrier)-H + 5'-deoxyadenosine + L-methionine + A + S-adenosyl-L-homocysteine + 2 H(+)</text>
        <dbReference type="Rhea" id="RHEA:37067"/>
        <dbReference type="Rhea" id="RHEA-COMP:10375"/>
        <dbReference type="Rhea" id="RHEA-COMP:10376"/>
        <dbReference type="Rhea" id="RHEA-COMP:14737"/>
        <dbReference type="Rhea" id="RHEA-COMP:14739"/>
        <dbReference type="ChEBI" id="CHEBI:13193"/>
        <dbReference type="ChEBI" id="CHEBI:15378"/>
        <dbReference type="ChEBI" id="CHEBI:17319"/>
        <dbReference type="ChEBI" id="CHEBI:17499"/>
        <dbReference type="ChEBI" id="CHEBI:29917"/>
        <dbReference type="ChEBI" id="CHEBI:57844"/>
        <dbReference type="ChEBI" id="CHEBI:57856"/>
        <dbReference type="ChEBI" id="CHEBI:59789"/>
        <dbReference type="ChEBI" id="CHEBI:64428"/>
        <dbReference type="ChEBI" id="CHEBI:74415"/>
        <dbReference type="ChEBI" id="CHEBI:74417"/>
        <dbReference type="EC" id="2.8.4.3"/>
    </reaction>
</comment>
<gene>
    <name evidence="13 17" type="primary">miaB</name>
    <name evidence="17" type="ordered locus">SRM_02794</name>
</gene>
<evidence type="ECO:0000256" key="1">
    <source>
        <dbReference type="ARBA" id="ARBA00003234"/>
    </source>
</evidence>
<dbReference type="SFLD" id="SFLDG01061">
    <property type="entry name" value="methylthiotransferase"/>
    <property type="match status" value="1"/>
</dbReference>
<evidence type="ECO:0000259" key="15">
    <source>
        <dbReference type="PROSITE" id="PS51449"/>
    </source>
</evidence>
<evidence type="ECO:0000256" key="13">
    <source>
        <dbReference type="HAMAP-Rule" id="MF_01864"/>
    </source>
</evidence>
<reference evidence="18" key="2">
    <citation type="submission" date="2010-04" db="EMBL/GenBank/DDBJ databases">
        <title>Genome sequence of Salinibacter ruber M8.</title>
        <authorList>
            <consortium name="Genoscope"/>
        </authorList>
    </citation>
    <scope>NUCLEOTIDE SEQUENCE [LARGE SCALE GENOMIC DNA]</scope>
    <source>
        <strain evidence="18">M8</strain>
    </source>
</reference>
<dbReference type="GO" id="GO:0005829">
    <property type="term" value="C:cytosol"/>
    <property type="evidence" value="ECO:0007669"/>
    <property type="project" value="TreeGrafter"/>
</dbReference>
<evidence type="ECO:0000256" key="5">
    <source>
        <dbReference type="ARBA" id="ARBA00022691"/>
    </source>
</evidence>
<dbReference type="InterPro" id="IPR013848">
    <property type="entry name" value="Methylthiotransferase_N"/>
</dbReference>
<dbReference type="InterPro" id="IPR058240">
    <property type="entry name" value="rSAM_sf"/>
</dbReference>
<feature type="domain" description="Radical SAM core" evidence="16">
    <location>
        <begin position="294"/>
        <end position="527"/>
    </location>
</feature>
<protein>
    <recommendedName>
        <fullName evidence="10 13">tRNA-2-methylthio-N(6)-dimethylallyladenosine synthase</fullName>
        <ecNumber evidence="9 13">2.8.4.3</ecNumber>
    </recommendedName>
    <alternativeName>
        <fullName evidence="12 13">(Dimethylallyl)adenosine tRNA methylthiotransferase MiaB</fullName>
    </alternativeName>
    <alternativeName>
        <fullName evidence="11 13">tRNA-i(6)A37 methylthiotransferase</fullName>
    </alternativeName>
</protein>
<dbReference type="SMART" id="SM00729">
    <property type="entry name" value="Elp3"/>
    <property type="match status" value="1"/>
</dbReference>
<dbReference type="InterPro" id="IPR006463">
    <property type="entry name" value="MiaB_methiolase"/>
</dbReference>
<keyword evidence="5 13" id="KW-0949">S-adenosyl-L-methionine</keyword>
<proteinExistence type="inferred from homology"/>
<dbReference type="SFLD" id="SFLDS00029">
    <property type="entry name" value="Radical_SAM"/>
    <property type="match status" value="1"/>
</dbReference>
<dbReference type="InterPro" id="IPR038135">
    <property type="entry name" value="Methylthiotransferase_N_sf"/>
</dbReference>
<dbReference type="HAMAP" id="MF_01864">
    <property type="entry name" value="tRNA_metthiotr_MiaB"/>
    <property type="match status" value="1"/>
</dbReference>
<dbReference type="KEGG" id="srm:SRM_02794"/>
<evidence type="ECO:0000256" key="4">
    <source>
        <dbReference type="ARBA" id="ARBA00022679"/>
    </source>
</evidence>
<feature type="domain" description="MTTase N-terminal" evidence="15">
    <location>
        <begin position="152"/>
        <end position="269"/>
    </location>
</feature>
<dbReference type="InterPro" id="IPR007197">
    <property type="entry name" value="rSAM"/>
</dbReference>
<sequence length="613" mass="68831">MDRGTAVVSGQIDRKCCVRDKTVQILFQKIPAWGRWEARSGMFAIRRRCRPRPGQFQHGWSGLPTHTVPQAGSIAPIGRVCPSSVGNVRPTPECNVLPSFGRSSTNPSFPMEPIEDLDVLAEDEVRQREADGEVDEDLDRVKHGYDATAGDKQVYIETYGCQMNVNDSGIVASVLEESGYGLTRDQAAADVVLLNTCAIRENAERKIRARLSMLRSEKEKRDGELMLGVLGCMAERLREKLLEQEDLVDVVVGPDAYRDLPQLLYEADATGQAAVNVELSKQETYEDIQPVRYDSNGVSAYVSIMRGCDNMCTFCVVPFTRGREESRPVTTILSEVARLAEEGYKEVTLLGQNVNSYHYTDADGTSVSFAELVDRVSRVSPEMRVRYSTSHPKDCTDDLLKVHRDRPNVCNYIHLPVQHGNTEVLDRMRRTYTREEYLALTERAKELCPGVSLSTDLIAGFCGETEAQHEDTLSLMEEVRYDHAYMFKYSERPQTYAARKYEDDVPEDTKQRRLEEIIELQNQHAKESNEAEVGRVHTVLVEGPSKKSDAQFFGRTDTNKGVVFDREDYEKGDYVRVRIEDCTSSTLLGTAIEKTTLEAAARTDSITTSPAVA</sequence>
<organism evidence="17 18">
    <name type="scientific">Salinibacter ruber (strain M8)</name>
    <dbReference type="NCBI Taxonomy" id="761659"/>
    <lineage>
        <taxon>Bacteria</taxon>
        <taxon>Pseudomonadati</taxon>
        <taxon>Rhodothermota</taxon>
        <taxon>Rhodothermia</taxon>
        <taxon>Rhodothermales</taxon>
        <taxon>Salinibacteraceae</taxon>
        <taxon>Salinibacter</taxon>
    </lineage>
</organism>
<dbReference type="GO" id="GO:0046872">
    <property type="term" value="F:metal ion binding"/>
    <property type="evidence" value="ECO:0007669"/>
    <property type="project" value="UniProtKB-KW"/>
</dbReference>
<evidence type="ECO:0000256" key="12">
    <source>
        <dbReference type="ARBA" id="ARBA00081141"/>
    </source>
</evidence>
<dbReference type="EC" id="2.8.4.3" evidence="9 13"/>
<keyword evidence="3 13" id="KW-0963">Cytoplasm</keyword>
<dbReference type="PANTHER" id="PTHR43020">
    <property type="entry name" value="CDK5 REGULATORY SUBUNIT-ASSOCIATED PROTEIN 1"/>
    <property type="match status" value="1"/>
</dbReference>
<dbReference type="Proteomes" id="UP000000933">
    <property type="component" value="Chromosome"/>
</dbReference>
<dbReference type="Gene3D" id="3.40.50.12160">
    <property type="entry name" value="Methylthiotransferase, N-terminal domain"/>
    <property type="match status" value="1"/>
</dbReference>
<dbReference type="SFLD" id="SFLDG01082">
    <property type="entry name" value="B12-binding_domain_containing"/>
    <property type="match status" value="1"/>
</dbReference>
<dbReference type="CDD" id="cd01335">
    <property type="entry name" value="Radical_SAM"/>
    <property type="match status" value="1"/>
</dbReference>
<dbReference type="InterPro" id="IPR020612">
    <property type="entry name" value="Methylthiotransferase_CS"/>
</dbReference>
<dbReference type="InterPro" id="IPR023404">
    <property type="entry name" value="rSAM_horseshoe"/>
</dbReference>
<evidence type="ECO:0000259" key="16">
    <source>
        <dbReference type="PROSITE" id="PS51918"/>
    </source>
</evidence>
<evidence type="ECO:0000256" key="10">
    <source>
        <dbReference type="ARBA" id="ARBA00068570"/>
    </source>
</evidence>
<dbReference type="PROSITE" id="PS01278">
    <property type="entry name" value="MTTASE_RADICAL"/>
    <property type="match status" value="1"/>
</dbReference>
<dbReference type="SFLD" id="SFLDF00273">
    <property type="entry name" value="(dimethylallyl)adenosine_tRNA"/>
    <property type="match status" value="1"/>
</dbReference>
<dbReference type="NCBIfam" id="TIGR01574">
    <property type="entry name" value="miaB-methiolase"/>
    <property type="match status" value="1"/>
</dbReference>
<dbReference type="InterPro" id="IPR002792">
    <property type="entry name" value="TRAM_dom"/>
</dbReference>
<comment type="similarity">
    <text evidence="13">Belongs to the methylthiotransferase family. MiaB subfamily.</text>
</comment>
<keyword evidence="2 13" id="KW-0004">4Fe-4S</keyword>
<evidence type="ECO:0000256" key="2">
    <source>
        <dbReference type="ARBA" id="ARBA00022485"/>
    </source>
</evidence>
<dbReference type="PROSITE" id="PS50926">
    <property type="entry name" value="TRAM"/>
    <property type="match status" value="1"/>
</dbReference>
<dbReference type="Pfam" id="PF00919">
    <property type="entry name" value="UPF0004"/>
    <property type="match status" value="1"/>
</dbReference>
<dbReference type="SFLD" id="SFLDF00413">
    <property type="entry name" value="CDK5RAP1"/>
    <property type="match status" value="1"/>
</dbReference>